<sequence>MRGRGIPKAARTVVSDEIRATIIDHVINDGLSLKEAGERVQPNLRRSTVASIIRIFQQTNRMQRLPPSGGRGKLLSNDQELAIVEMVVANNAIKLHEIQTRIVADHEIFDNIDSISLTTITRTLSKHRVRMKQLYTVPFERNSERVKELRRQYVQV</sequence>
<proteinExistence type="predicted"/>
<organism evidence="1 2">
    <name type="scientific">Cirrhinus molitorella</name>
    <name type="common">mud carp</name>
    <dbReference type="NCBI Taxonomy" id="172907"/>
    <lineage>
        <taxon>Eukaryota</taxon>
        <taxon>Metazoa</taxon>
        <taxon>Chordata</taxon>
        <taxon>Craniata</taxon>
        <taxon>Vertebrata</taxon>
        <taxon>Euteleostomi</taxon>
        <taxon>Actinopterygii</taxon>
        <taxon>Neopterygii</taxon>
        <taxon>Teleostei</taxon>
        <taxon>Ostariophysi</taxon>
        <taxon>Cypriniformes</taxon>
        <taxon>Cyprinidae</taxon>
        <taxon>Labeoninae</taxon>
        <taxon>Labeonini</taxon>
        <taxon>Cirrhinus</taxon>
    </lineage>
</organism>
<evidence type="ECO:0008006" key="3">
    <source>
        <dbReference type="Google" id="ProtNLM"/>
    </source>
</evidence>
<evidence type="ECO:0000313" key="2">
    <source>
        <dbReference type="Proteomes" id="UP001558613"/>
    </source>
</evidence>
<dbReference type="SUPFAM" id="SSF46689">
    <property type="entry name" value="Homeodomain-like"/>
    <property type="match status" value="1"/>
</dbReference>
<name>A0ABR3LAD2_9TELE</name>
<accession>A0ABR3LAD2</accession>
<dbReference type="EMBL" id="JAYMGO010000024">
    <property type="protein sequence ID" value="KAL1248966.1"/>
    <property type="molecule type" value="Genomic_DNA"/>
</dbReference>
<keyword evidence="2" id="KW-1185">Reference proteome</keyword>
<protein>
    <recommendedName>
        <fullName evidence="3">Transposase</fullName>
    </recommendedName>
</protein>
<reference evidence="1 2" key="1">
    <citation type="submission" date="2023-09" db="EMBL/GenBank/DDBJ databases">
        <authorList>
            <person name="Wang M."/>
        </authorList>
    </citation>
    <scope>NUCLEOTIDE SEQUENCE [LARGE SCALE GENOMIC DNA]</scope>
    <source>
        <strain evidence="1">GT-2023</strain>
        <tissue evidence="1">Liver</tissue>
    </source>
</reference>
<dbReference type="Proteomes" id="UP001558613">
    <property type="component" value="Unassembled WGS sequence"/>
</dbReference>
<dbReference type="InterPro" id="IPR009057">
    <property type="entry name" value="Homeodomain-like_sf"/>
</dbReference>
<gene>
    <name evidence="1" type="ORF">QQF64_022284</name>
</gene>
<evidence type="ECO:0000313" key="1">
    <source>
        <dbReference type="EMBL" id="KAL1248966.1"/>
    </source>
</evidence>
<comment type="caution">
    <text evidence="1">The sequence shown here is derived from an EMBL/GenBank/DDBJ whole genome shotgun (WGS) entry which is preliminary data.</text>
</comment>